<evidence type="ECO:0000256" key="1">
    <source>
        <dbReference type="SAM" id="MobiDB-lite"/>
    </source>
</evidence>
<feature type="region of interest" description="Disordered" evidence="1">
    <location>
        <begin position="222"/>
        <end position="246"/>
    </location>
</feature>
<dbReference type="GO" id="GO:0005829">
    <property type="term" value="C:cytosol"/>
    <property type="evidence" value="ECO:0007669"/>
    <property type="project" value="TreeGrafter"/>
</dbReference>
<name>A0A9P0FER0_BRAAE</name>
<reference evidence="2" key="1">
    <citation type="submission" date="2021-12" db="EMBL/GenBank/DDBJ databases">
        <authorList>
            <person name="King R."/>
        </authorList>
    </citation>
    <scope>NUCLEOTIDE SEQUENCE</scope>
</reference>
<feature type="region of interest" description="Disordered" evidence="1">
    <location>
        <begin position="77"/>
        <end position="142"/>
    </location>
</feature>
<sequence length="1150" mass="133461">MPKVKRQSLETLRKLAKIRREKKKEAFNLLQIDQVKINKKTKKQVSNQKKTPRKYKKPKKPKFGFIIQIKNHKRLIRRSQRILRNLKKTQETKEKKPKKKTKKIRNKPKKQESRKRQKRKAEEENENLPPSDVVLPLAEKEEEEEVVEHNQNNCLSFKMVYPDKKFENETFQSKSKYKMFKKTKGARGRESFFNNRGGRTDYYGNRNYRNRNTSYYNGRLLPQRKFHHKKPPSRPPSPVVGSEEYTKRKIAETSSKIMKHLMNPNIPLKEKQPEPNQDKTRQTDSNKQVENKSDANSFSKNKSKNNAKEIHDKILNHITGLNKGRKKMFINAKSSTYDIVIQQIQKKKRLELSRIFRRMCAQESTEANNEADELLNSIIPDIGIKIDELPKELIEELRNTLDISFEECYDNEDSNATEILENFDNHSVDLDEPIDNNKIIENEMHQDIESEDNTVGDLLSKSFNKAHFQHEFININENTNDNNENVLHNNTQESVVVDEETISIEQEKIDNMNDSNIEKNKIETLIKQEIMEEDITNNDMNANIFKPNKEPIPFPPIKEEKMKEESQHDITNNESNDNNTETNKEESTEFNIPAMKDSISITENSITENDAKSEDKDCLEQEKHEIKKEFTLEDFFEPEQVSCDSYNKESISSNSVEETSNNSEELLVENNTISIISAIPKSTMQEMSKNLEKNITEETPVQKTTISTQTVVPTAHCYSQTVAMDLFSEIRRRFLKNYNGQLPDTVPDCINVMEDVDKLINNLTNFRKSLFSKFKTESQDKRVEKKRKSNDGNYNNNRERNFKRHRWEQAGSSRGERSKNNYDQSKIRKEVNKPKSPEKVDNIVQQNNAVASINFNFKLLEFPEVTEKVLVTKVIEDSLVITTERGKIHFCSLEDGSFKHTLEVSNMPVTCLDYSKQESRLYVGTFDSVLKIYDFKTKQLIKSEPIDDGVQCIEYRWEYIFMGGRRGFLMRYSEKKEKVEFTDQISKSNVMVLKATQEGARRILLVGSRHAPVCIRDAITGLHMRTLADHISPTVYSLLLERSLVYCGTTAHNVLVFSFNDGSLKDVYNAPNSKGIGGMKIFENLLFASCLNGFIYTYNLKDNQYIGSIKGPGGVILSMEVIKYQIIVSTMSLKFTSIAIPKYILKCISL</sequence>
<dbReference type="InterPro" id="IPR042622">
    <property type="entry name" value="Znf106"/>
</dbReference>
<dbReference type="GO" id="GO:0003723">
    <property type="term" value="F:RNA binding"/>
    <property type="evidence" value="ECO:0007669"/>
    <property type="project" value="InterPro"/>
</dbReference>
<feature type="region of interest" description="Disordered" evidence="1">
    <location>
        <begin position="264"/>
        <end position="310"/>
    </location>
</feature>
<feature type="compositionally biased region" description="Basic residues" evidence="1">
    <location>
        <begin position="95"/>
        <end position="119"/>
    </location>
</feature>
<evidence type="ECO:0000313" key="2">
    <source>
        <dbReference type="EMBL" id="CAH0550206.1"/>
    </source>
</evidence>
<dbReference type="PANTHER" id="PTHR14435:SF2">
    <property type="entry name" value="ZINC FINGER PROTEIN 106"/>
    <property type="match status" value="1"/>
</dbReference>
<gene>
    <name evidence="2" type="ORF">MELIAE_LOCUS3082</name>
</gene>
<dbReference type="InterPro" id="IPR036322">
    <property type="entry name" value="WD40_repeat_dom_sf"/>
</dbReference>
<feature type="compositionally biased region" description="Basic residues" evidence="1">
    <location>
        <begin position="50"/>
        <end position="62"/>
    </location>
</feature>
<proteinExistence type="predicted"/>
<organism evidence="2 3">
    <name type="scientific">Brassicogethes aeneus</name>
    <name type="common">Rape pollen beetle</name>
    <name type="synonym">Meligethes aeneus</name>
    <dbReference type="NCBI Taxonomy" id="1431903"/>
    <lineage>
        <taxon>Eukaryota</taxon>
        <taxon>Metazoa</taxon>
        <taxon>Ecdysozoa</taxon>
        <taxon>Arthropoda</taxon>
        <taxon>Hexapoda</taxon>
        <taxon>Insecta</taxon>
        <taxon>Pterygota</taxon>
        <taxon>Neoptera</taxon>
        <taxon>Endopterygota</taxon>
        <taxon>Coleoptera</taxon>
        <taxon>Polyphaga</taxon>
        <taxon>Cucujiformia</taxon>
        <taxon>Nitidulidae</taxon>
        <taxon>Meligethinae</taxon>
        <taxon>Brassicogethes</taxon>
    </lineage>
</organism>
<dbReference type="OrthoDB" id="10002522at2759"/>
<keyword evidence="3" id="KW-1185">Reference proteome</keyword>
<dbReference type="PANTHER" id="PTHR14435">
    <property type="entry name" value="ZINC FINGER PROTEIN 106"/>
    <property type="match status" value="1"/>
</dbReference>
<dbReference type="GO" id="GO:0017124">
    <property type="term" value="F:SH3 domain binding"/>
    <property type="evidence" value="ECO:0007669"/>
    <property type="project" value="TreeGrafter"/>
</dbReference>
<dbReference type="GO" id="GO:0016020">
    <property type="term" value="C:membrane"/>
    <property type="evidence" value="ECO:0007669"/>
    <property type="project" value="TreeGrafter"/>
</dbReference>
<dbReference type="EMBL" id="OV121133">
    <property type="protein sequence ID" value="CAH0550206.1"/>
    <property type="molecule type" value="Genomic_DNA"/>
</dbReference>
<dbReference type="InterPro" id="IPR015943">
    <property type="entry name" value="WD40/YVTN_repeat-like_dom_sf"/>
</dbReference>
<dbReference type="AlphaFoldDB" id="A0A9P0FER0"/>
<feature type="region of interest" description="Disordered" evidence="1">
    <location>
        <begin position="34"/>
        <end position="63"/>
    </location>
</feature>
<feature type="region of interest" description="Disordered" evidence="1">
    <location>
        <begin position="561"/>
        <end position="587"/>
    </location>
</feature>
<dbReference type="SMART" id="SM00320">
    <property type="entry name" value="WD40"/>
    <property type="match status" value="1"/>
</dbReference>
<feature type="compositionally biased region" description="Low complexity" evidence="1">
    <location>
        <begin position="572"/>
        <end position="581"/>
    </location>
</feature>
<dbReference type="Proteomes" id="UP001154078">
    <property type="component" value="Chromosome 2"/>
</dbReference>
<accession>A0A9P0FER0</accession>
<feature type="compositionally biased region" description="Basic residues" evidence="1">
    <location>
        <begin position="222"/>
        <end position="232"/>
    </location>
</feature>
<protein>
    <submittedName>
        <fullName evidence="2">Uncharacterized protein</fullName>
    </submittedName>
</protein>
<dbReference type="Gene3D" id="2.130.10.10">
    <property type="entry name" value="YVTN repeat-like/Quinoprotein amine dehydrogenase"/>
    <property type="match status" value="1"/>
</dbReference>
<dbReference type="InterPro" id="IPR001680">
    <property type="entry name" value="WD40_rpt"/>
</dbReference>
<feature type="compositionally biased region" description="Basic and acidic residues" evidence="1">
    <location>
        <begin position="814"/>
        <end position="839"/>
    </location>
</feature>
<dbReference type="SUPFAM" id="SSF50978">
    <property type="entry name" value="WD40 repeat-like"/>
    <property type="match status" value="1"/>
</dbReference>
<feature type="compositionally biased region" description="Basic residues" evidence="1">
    <location>
        <begin position="77"/>
        <end position="87"/>
    </location>
</feature>
<feature type="region of interest" description="Disordered" evidence="1">
    <location>
        <begin position="777"/>
        <end position="839"/>
    </location>
</feature>
<feature type="compositionally biased region" description="Basic and acidic residues" evidence="1">
    <location>
        <begin position="268"/>
        <end position="293"/>
    </location>
</feature>
<evidence type="ECO:0000313" key="3">
    <source>
        <dbReference type="Proteomes" id="UP001154078"/>
    </source>
</evidence>